<reference evidence="1 2" key="1">
    <citation type="submission" date="2022-12" db="EMBL/GenBank/DDBJ databases">
        <title>Chromosome-level genome of Tegillarca granosa.</title>
        <authorList>
            <person name="Kim J."/>
        </authorList>
    </citation>
    <scope>NUCLEOTIDE SEQUENCE [LARGE SCALE GENOMIC DNA]</scope>
    <source>
        <strain evidence="1">Teg-2019</strain>
        <tissue evidence="1">Adductor muscle</tissue>
    </source>
</reference>
<keyword evidence="2" id="KW-1185">Reference proteome</keyword>
<gene>
    <name evidence="1" type="ORF">KUTeg_023074</name>
</gene>
<evidence type="ECO:0000313" key="2">
    <source>
        <dbReference type="Proteomes" id="UP001217089"/>
    </source>
</evidence>
<dbReference type="SUPFAM" id="SSF49899">
    <property type="entry name" value="Concanavalin A-like lectins/glucanases"/>
    <property type="match status" value="1"/>
</dbReference>
<comment type="caution">
    <text evidence="1">The sequence shown here is derived from an EMBL/GenBank/DDBJ whole genome shotgun (WGS) entry which is preliminary data.</text>
</comment>
<dbReference type="EMBL" id="JARBDR010000921">
    <property type="protein sequence ID" value="KAJ8299014.1"/>
    <property type="molecule type" value="Genomic_DNA"/>
</dbReference>
<name>A0ABQ9E0K8_TEGGR</name>
<evidence type="ECO:0000313" key="1">
    <source>
        <dbReference type="EMBL" id="KAJ8299014.1"/>
    </source>
</evidence>
<accession>A0ABQ9E0K8</accession>
<dbReference type="Proteomes" id="UP001217089">
    <property type="component" value="Unassembled WGS sequence"/>
</dbReference>
<dbReference type="InterPro" id="IPR013320">
    <property type="entry name" value="ConA-like_dom_sf"/>
</dbReference>
<protein>
    <submittedName>
        <fullName evidence="1">Uncharacterized protein</fullName>
    </submittedName>
</protein>
<proteinExistence type="predicted"/>
<organism evidence="1 2">
    <name type="scientific">Tegillarca granosa</name>
    <name type="common">Malaysian cockle</name>
    <name type="synonym">Anadara granosa</name>
    <dbReference type="NCBI Taxonomy" id="220873"/>
    <lineage>
        <taxon>Eukaryota</taxon>
        <taxon>Metazoa</taxon>
        <taxon>Spiralia</taxon>
        <taxon>Lophotrochozoa</taxon>
        <taxon>Mollusca</taxon>
        <taxon>Bivalvia</taxon>
        <taxon>Autobranchia</taxon>
        <taxon>Pteriomorphia</taxon>
        <taxon>Arcoida</taxon>
        <taxon>Arcoidea</taxon>
        <taxon>Arcidae</taxon>
        <taxon>Tegillarca</taxon>
    </lineage>
</organism>
<sequence length="237" mass="26902">MMVNAIQNLYLINHPISSSIFPDGVGGRCQCPPGTFYNPVDCKCSYHTEISEGQECKAEVYLPFDHGTSDMSGNGIHVENFNVTVKNGLAFFNGNSRLVLPRFANLEYQDLVIYVKFLDEPSHRFQALVSNGDCCKHMASMALIKSKHNVHFMAKTEQKKVTTFHLPLQKRQWNEVFYIHDGTKLEGHVNEIGDEKWSYGKVTRTHTGLQIGYARGFPNFEGVMDEVAIYLCRPKFL</sequence>